<dbReference type="AlphaFoldDB" id="A0A0G3I1F7"/>
<organism evidence="2 3">
    <name type="scientific">Candidatus Liberibacter africanus PTSAPSY</name>
    <dbReference type="NCBI Taxonomy" id="1277257"/>
    <lineage>
        <taxon>Bacteria</taxon>
        <taxon>Pseudomonadati</taxon>
        <taxon>Pseudomonadota</taxon>
        <taxon>Alphaproteobacteria</taxon>
        <taxon>Hyphomicrobiales</taxon>
        <taxon>Rhizobiaceae</taxon>
        <taxon>Liberibacter</taxon>
    </lineage>
</organism>
<evidence type="ECO:0000313" key="2">
    <source>
        <dbReference type="EMBL" id="AKK19706.1"/>
    </source>
</evidence>
<feature type="region of interest" description="Disordered" evidence="1">
    <location>
        <begin position="12"/>
        <end position="43"/>
    </location>
</feature>
<gene>
    <name evidence="2" type="ORF">G293_00245</name>
</gene>
<name>A0A0G3I1F7_LIBAF</name>
<dbReference type="EMBL" id="CP004021">
    <property type="protein sequence ID" value="AKK19706.1"/>
    <property type="molecule type" value="Genomic_DNA"/>
</dbReference>
<protein>
    <submittedName>
        <fullName evidence="2">Uncharacterized protein</fullName>
    </submittedName>
</protein>
<feature type="compositionally biased region" description="Pro residues" evidence="1">
    <location>
        <begin position="24"/>
        <end position="35"/>
    </location>
</feature>
<sequence length="60" mass="6784">MEKSLVLKFISLREQNTTETRPADPTPVKPNPPATKKPVKRKMGDYSPQEIIMLFGNINS</sequence>
<reference evidence="2 3" key="1">
    <citation type="journal article" date="2015" name="Genome Announc.">
        <title>Complete Genome Sequence of 'Candidatus Liberibacter africanus,' a Bacterium Associated with Citrus Huanglongbing.</title>
        <authorList>
            <person name="Lin H."/>
            <person name="Pietersen G."/>
            <person name="Han C."/>
            <person name="Read D.A."/>
            <person name="Lou B."/>
            <person name="Gupta G."/>
            <person name="Civerolo E.L."/>
        </authorList>
    </citation>
    <scope>NUCLEOTIDE SEQUENCE [LARGE SCALE GENOMIC DNA]</scope>
    <source>
        <strain evidence="2 3">PTSAPSY</strain>
    </source>
</reference>
<keyword evidence="3" id="KW-1185">Reference proteome</keyword>
<evidence type="ECO:0000256" key="1">
    <source>
        <dbReference type="SAM" id="MobiDB-lite"/>
    </source>
</evidence>
<dbReference type="Proteomes" id="UP000035503">
    <property type="component" value="Chromosome"/>
</dbReference>
<dbReference type="PATRIC" id="fig|1277257.4.peg.55"/>
<accession>A0A0G3I1F7</accession>
<proteinExistence type="predicted"/>
<dbReference type="KEGG" id="lau:G293_00245"/>
<evidence type="ECO:0000313" key="3">
    <source>
        <dbReference type="Proteomes" id="UP000035503"/>
    </source>
</evidence>